<reference evidence="3 5" key="1">
    <citation type="journal article" date="2019" name="Sci. Rep.">
        <title>Orb-weaving spider Araneus ventricosus genome elucidates the spidroin gene catalogue.</title>
        <authorList>
            <person name="Kono N."/>
            <person name="Nakamura H."/>
            <person name="Ohtoshi R."/>
            <person name="Moran D.A.P."/>
            <person name="Shinohara A."/>
            <person name="Yoshida Y."/>
            <person name="Fujiwara M."/>
            <person name="Mori M."/>
            <person name="Tomita M."/>
            <person name="Arakawa K."/>
        </authorList>
    </citation>
    <scope>NUCLEOTIDE SEQUENCE [LARGE SCALE GENOMIC DNA]</scope>
</reference>
<evidence type="ECO:0000313" key="5">
    <source>
        <dbReference type="Proteomes" id="UP000499080"/>
    </source>
</evidence>
<feature type="non-terminal residue" evidence="3">
    <location>
        <position position="1"/>
    </location>
</feature>
<dbReference type="EMBL" id="BGPR01161835">
    <property type="protein sequence ID" value="GBL98765.1"/>
    <property type="molecule type" value="Genomic_DNA"/>
</dbReference>
<evidence type="ECO:0000313" key="2">
    <source>
        <dbReference type="EMBL" id="GBL87185.1"/>
    </source>
</evidence>
<name>A0A4Y2B784_ARAVE</name>
<evidence type="ECO:0000313" key="3">
    <source>
        <dbReference type="EMBL" id="GBL87195.1"/>
    </source>
</evidence>
<protein>
    <submittedName>
        <fullName evidence="3">Uncharacterized protein</fullName>
    </submittedName>
</protein>
<keyword evidence="5" id="KW-1185">Reference proteome</keyword>
<accession>A0A4Y2B784</accession>
<comment type="caution">
    <text evidence="3">The sequence shown here is derived from an EMBL/GenBank/DDBJ whole genome shotgun (WGS) entry which is preliminary data.</text>
</comment>
<dbReference type="AlphaFoldDB" id="A0A4Y2B784"/>
<proteinExistence type="predicted"/>
<evidence type="ECO:0000313" key="4">
    <source>
        <dbReference type="EMBL" id="GBL98765.1"/>
    </source>
</evidence>
<dbReference type="EMBL" id="BGPR01158636">
    <property type="protein sequence ID" value="GBL87185.1"/>
    <property type="molecule type" value="Genomic_DNA"/>
</dbReference>
<feature type="compositionally biased region" description="Polar residues" evidence="1">
    <location>
        <begin position="54"/>
        <end position="78"/>
    </location>
</feature>
<evidence type="ECO:0000256" key="1">
    <source>
        <dbReference type="SAM" id="MobiDB-lite"/>
    </source>
</evidence>
<sequence length="102" mass="11006">KFLVTRLVPCTQCVVAHVKEETGSSDRGHFSVTDHAWEPSLWHGDPPWKTGLDSCSSRNLSMGSSGKLSYSPNLAQKNRGSRSSTMSHDSDSGVGPDSNSSR</sequence>
<organism evidence="3 5">
    <name type="scientific">Araneus ventricosus</name>
    <name type="common">Orbweaver spider</name>
    <name type="synonym">Epeira ventricosa</name>
    <dbReference type="NCBI Taxonomy" id="182803"/>
    <lineage>
        <taxon>Eukaryota</taxon>
        <taxon>Metazoa</taxon>
        <taxon>Ecdysozoa</taxon>
        <taxon>Arthropoda</taxon>
        <taxon>Chelicerata</taxon>
        <taxon>Arachnida</taxon>
        <taxon>Araneae</taxon>
        <taxon>Araneomorphae</taxon>
        <taxon>Entelegynae</taxon>
        <taxon>Araneoidea</taxon>
        <taxon>Araneidae</taxon>
        <taxon>Araneus</taxon>
    </lineage>
</organism>
<dbReference type="EMBL" id="BGPR01158639">
    <property type="protein sequence ID" value="GBL87195.1"/>
    <property type="molecule type" value="Genomic_DNA"/>
</dbReference>
<feature type="region of interest" description="Disordered" evidence="1">
    <location>
        <begin position="54"/>
        <end position="102"/>
    </location>
</feature>
<gene>
    <name evidence="4" type="ORF">AVEN_200064_1</name>
    <name evidence="2" type="ORF">AVEN_224241_1</name>
    <name evidence="3" type="ORF">AVEN_244611_1</name>
</gene>
<dbReference type="Proteomes" id="UP000499080">
    <property type="component" value="Unassembled WGS sequence"/>
</dbReference>